<feature type="domain" description="OLD protein-like TOPRIM" evidence="2">
    <location>
        <begin position="476"/>
        <end position="543"/>
    </location>
</feature>
<evidence type="ECO:0000313" key="3">
    <source>
        <dbReference type="EMBL" id="KPZ08377.1"/>
    </source>
</evidence>
<dbReference type="Proteomes" id="UP000050317">
    <property type="component" value="Unassembled WGS sequence"/>
</dbReference>
<protein>
    <submittedName>
        <fullName evidence="3">Uncharacterized protein</fullName>
    </submittedName>
</protein>
<dbReference type="InterPro" id="IPR041685">
    <property type="entry name" value="AAA_GajA/Old/RecF-like"/>
</dbReference>
<dbReference type="PANTHER" id="PTHR43581">
    <property type="entry name" value="ATP/GTP PHOSPHATASE"/>
    <property type="match status" value="1"/>
</dbReference>
<proteinExistence type="predicted"/>
<organism evidence="3 4">
    <name type="scientific">Pseudomonas syringae pv. viburni</name>
    <dbReference type="NCBI Taxonomy" id="251703"/>
    <lineage>
        <taxon>Bacteria</taxon>
        <taxon>Pseudomonadati</taxon>
        <taxon>Pseudomonadota</taxon>
        <taxon>Gammaproteobacteria</taxon>
        <taxon>Pseudomonadales</taxon>
        <taxon>Pseudomonadaceae</taxon>
        <taxon>Pseudomonas</taxon>
    </lineage>
</organism>
<dbReference type="Gene3D" id="3.40.50.300">
    <property type="entry name" value="P-loop containing nucleotide triphosphate hydrolases"/>
    <property type="match status" value="2"/>
</dbReference>
<dbReference type="Pfam" id="PF13175">
    <property type="entry name" value="AAA_15"/>
    <property type="match status" value="1"/>
</dbReference>
<dbReference type="AlphaFoldDB" id="A0A0N8TBM1"/>
<accession>A0A0N8TBM1</accession>
<evidence type="ECO:0000259" key="2">
    <source>
        <dbReference type="Pfam" id="PF20469"/>
    </source>
</evidence>
<name>A0A0N8TBM1_9PSED</name>
<dbReference type="InterPro" id="IPR051396">
    <property type="entry name" value="Bact_Antivir_Def_Nuclease"/>
</dbReference>
<dbReference type="PATRIC" id="fig|251703.9.peg.4726"/>
<dbReference type="PANTHER" id="PTHR43581:SF4">
    <property type="entry name" value="ATP_GTP PHOSPHATASE"/>
    <property type="match status" value="1"/>
</dbReference>
<comment type="caution">
    <text evidence="3">The sequence shown here is derived from an EMBL/GenBank/DDBJ whole genome shotgun (WGS) entry which is preliminary data.</text>
</comment>
<gene>
    <name evidence="3" type="ORF">ALO40_05804</name>
</gene>
<dbReference type="InterPro" id="IPR034139">
    <property type="entry name" value="TOPRIM_OLD"/>
</dbReference>
<dbReference type="InterPro" id="IPR027417">
    <property type="entry name" value="P-loop_NTPase"/>
</dbReference>
<dbReference type="EMBL" id="LJRR01000468">
    <property type="protein sequence ID" value="KPZ08377.1"/>
    <property type="molecule type" value="Genomic_DNA"/>
</dbReference>
<dbReference type="SUPFAM" id="SSF52540">
    <property type="entry name" value="P-loop containing nucleoside triphosphate hydrolases"/>
    <property type="match status" value="1"/>
</dbReference>
<feature type="domain" description="Endonuclease GajA/Old nuclease/RecF-like AAA" evidence="1">
    <location>
        <begin position="43"/>
        <end position="428"/>
    </location>
</feature>
<reference evidence="3 4" key="1">
    <citation type="submission" date="2015-09" db="EMBL/GenBank/DDBJ databases">
        <title>Genome announcement of multiple Pseudomonas syringae strains.</title>
        <authorList>
            <person name="Thakur S."/>
            <person name="Wang P.W."/>
            <person name="Gong Y."/>
            <person name="Weir B.S."/>
            <person name="Guttman D.S."/>
        </authorList>
    </citation>
    <scope>NUCLEOTIDE SEQUENCE [LARGE SCALE GENOMIC DNA]</scope>
    <source>
        <strain evidence="3 4">ICMP3963</strain>
    </source>
</reference>
<evidence type="ECO:0000313" key="4">
    <source>
        <dbReference type="Proteomes" id="UP000050317"/>
    </source>
</evidence>
<dbReference type="CDD" id="cd01026">
    <property type="entry name" value="TOPRIM_OLD"/>
    <property type="match status" value="1"/>
</dbReference>
<dbReference type="Pfam" id="PF20469">
    <property type="entry name" value="OLD-like_TOPRIM"/>
    <property type="match status" value="1"/>
</dbReference>
<sequence length="754" mass="84093">MEESPKVRRRPMSDEHLVTWPVFQDATPHSSRGCVDKKTRPSMHISQLSLINYRNFANTKLLFQKGINTIIGENGSGKTNLFRAIRLLLDDNMIRSAYRLEQTDFHRGLGRWQGHWIIISLEFEEISADEAVQALFRHGTGLIEEHATGKATYNLIFRPKKEIRLRLSQLNDGDHAGLDAILSPVTLDDYETIFTGRSEADFNDTAFYKEVVGDFENARFSEEVEFPAIGAKIPSVLSISKEISFTFVQALRDVVSEFHNNRTNPLLSLLKGKSGDIDPVAFQAITDGVKALNDSIEALPDVQVVRTDIRDTIKDAAGEAYSPSSLSIKSDLPDEADKLFQSLKLFVGESGEGHEGPIHELSLGGANLIFLTLKLLEFKYQKAKQSIANFLLIEEPEADIHTHIQKTLFDKLKYDDTQIIYSTHSTHISEVSNVQNVNILGREFDRCEAYQPAVGLNAEEIGNIQRYLDVVRSNLLFAKSVILVEGDAEEILVPILVKNVLGISLDELGISLINIRSTGFQNVAVLFHDDRIRKRCSVVTDLDKSIIDTTPAAGDSEGLLRRKSKYQASQEKGIARKALLEDTFKDNPWVSPFFAPHTFEVDFVAAGNARKVVGILPDVYKDAPTIATAKAELEAADIALYGQRALTMADNYGKGWFAILLGKKIDPQTAIPKYILDAIAFAHPVVTKEVWFNVLSYRVTYIDANDLVTAPAVFADFRAKLAAFRNGDIDFVGIRNEMLATFPDDRINDVLAVF</sequence>
<evidence type="ECO:0000259" key="1">
    <source>
        <dbReference type="Pfam" id="PF13175"/>
    </source>
</evidence>